<dbReference type="Gene3D" id="3.40.50.1000">
    <property type="entry name" value="HAD superfamily/HAD-like"/>
    <property type="match status" value="1"/>
</dbReference>
<dbReference type="Gene3D" id="3.40.50.300">
    <property type="entry name" value="P-loop containing nucleotide triphosphate hydrolases"/>
    <property type="match status" value="1"/>
</dbReference>
<gene>
    <name evidence="1" type="ORF">GJR97_09825</name>
</gene>
<accession>A0A6L5R390</accession>
<dbReference type="InterPro" id="IPR006439">
    <property type="entry name" value="HAD-SF_hydro_IA"/>
</dbReference>
<dbReference type="InterPro" id="IPR051806">
    <property type="entry name" value="HAD-like_SPP"/>
</dbReference>
<comment type="caution">
    <text evidence="1">The sequence shown here is derived from an EMBL/GenBank/DDBJ whole genome shotgun (WGS) entry which is preliminary data.</text>
</comment>
<dbReference type="AlphaFoldDB" id="A0A6L5R390"/>
<dbReference type="Proteomes" id="UP000476511">
    <property type="component" value="Unassembled WGS sequence"/>
</dbReference>
<dbReference type="NCBIfam" id="TIGR01509">
    <property type="entry name" value="HAD-SF-IA-v3"/>
    <property type="match status" value="1"/>
</dbReference>
<dbReference type="SFLD" id="SFLDG01129">
    <property type="entry name" value="C1.5:_HAD__Beta-PGM__Phosphata"/>
    <property type="match status" value="1"/>
</dbReference>
<dbReference type="InterPro" id="IPR023214">
    <property type="entry name" value="HAD_sf"/>
</dbReference>
<dbReference type="InterPro" id="IPR036412">
    <property type="entry name" value="HAD-like_sf"/>
</dbReference>
<organism evidence="1 2">
    <name type="scientific">Agromyces kandeliae</name>
    <dbReference type="NCBI Taxonomy" id="2666141"/>
    <lineage>
        <taxon>Bacteria</taxon>
        <taxon>Bacillati</taxon>
        <taxon>Actinomycetota</taxon>
        <taxon>Actinomycetes</taxon>
        <taxon>Micrococcales</taxon>
        <taxon>Microbacteriaceae</taxon>
        <taxon>Agromyces</taxon>
    </lineage>
</organism>
<dbReference type="SUPFAM" id="SSF52540">
    <property type="entry name" value="P-loop containing nucleoside triphosphate hydrolases"/>
    <property type="match status" value="1"/>
</dbReference>
<dbReference type="GO" id="GO:0050308">
    <property type="term" value="F:sugar-phosphatase activity"/>
    <property type="evidence" value="ECO:0007669"/>
    <property type="project" value="TreeGrafter"/>
</dbReference>
<keyword evidence="1" id="KW-0378">Hydrolase</keyword>
<dbReference type="PANTHER" id="PTHR43481:SF4">
    <property type="entry name" value="GLYCEROL-1-PHOSPHATE PHOSPHOHYDROLASE 1-RELATED"/>
    <property type="match status" value="1"/>
</dbReference>
<sequence>MNSSCQMPERAVVAISGAAGSGKSTLGRALASELGLPLIDLDSVTSPLLDALPAEVLGGHWLASPHAATIRDGRYAALRAVANDAVDTAGGAVLVAPFTAELEGGEPWRLLRESVEPAALRMIHLTGDPGLLAARRAARNESRDAHRQDVPAPAPRVPVITVEADLTTEQQLERLRPELGLRRDLDVDAALFGRTFDAVLFDLDGTLVDSTASVARSWRRFAEHYGVSMEALHANHGQPARTLIGRLLPADLHEEGLAHVTELEVADAVDLPPVRGARAFYDAVPAERRAIVTSGTVPIAAARLSAAGFATPDVFVTADQVEHGKPHPEPFLTAAERLGVDPERCLVVEDAVAGVAAARAAGCAVLALTGTVGAEELHADLIIDGLDRVRLAEDGGELRLIPA</sequence>
<proteinExistence type="predicted"/>
<dbReference type="PANTHER" id="PTHR43481">
    <property type="entry name" value="FRUCTOSE-1-PHOSPHATE PHOSPHATASE"/>
    <property type="match status" value="1"/>
</dbReference>
<keyword evidence="2" id="KW-1185">Reference proteome</keyword>
<dbReference type="InterPro" id="IPR027417">
    <property type="entry name" value="P-loop_NTPase"/>
</dbReference>
<dbReference type="Pfam" id="PF00702">
    <property type="entry name" value="Hydrolase"/>
    <property type="match status" value="1"/>
</dbReference>
<dbReference type="InterPro" id="IPR031322">
    <property type="entry name" value="Shikimate/glucono_kinase"/>
</dbReference>
<evidence type="ECO:0000313" key="1">
    <source>
        <dbReference type="EMBL" id="MRX44024.1"/>
    </source>
</evidence>
<dbReference type="Gene3D" id="1.10.150.240">
    <property type="entry name" value="Putative phosphatase, domain 2"/>
    <property type="match status" value="1"/>
</dbReference>
<dbReference type="SFLD" id="SFLDS00003">
    <property type="entry name" value="Haloacid_Dehalogenase"/>
    <property type="match status" value="1"/>
</dbReference>
<dbReference type="InterPro" id="IPR023198">
    <property type="entry name" value="PGP-like_dom2"/>
</dbReference>
<dbReference type="Pfam" id="PF01202">
    <property type="entry name" value="SKI"/>
    <property type="match status" value="1"/>
</dbReference>
<dbReference type="EMBL" id="WKJD01000014">
    <property type="protein sequence ID" value="MRX44024.1"/>
    <property type="molecule type" value="Genomic_DNA"/>
</dbReference>
<protein>
    <submittedName>
        <fullName evidence="1">HAD-IA family hydrolase</fullName>
    </submittedName>
</protein>
<evidence type="ECO:0000313" key="2">
    <source>
        <dbReference type="Proteomes" id="UP000476511"/>
    </source>
</evidence>
<dbReference type="SUPFAM" id="SSF56784">
    <property type="entry name" value="HAD-like"/>
    <property type="match status" value="1"/>
</dbReference>
<reference evidence="1 2" key="1">
    <citation type="submission" date="2019-11" db="EMBL/GenBank/DDBJ databases">
        <title>Agromyces kandeliae sp. nov., isolated from mangrove soil.</title>
        <authorList>
            <person name="Wang R."/>
        </authorList>
    </citation>
    <scope>NUCLEOTIDE SEQUENCE [LARGE SCALE GENOMIC DNA]</scope>
    <source>
        <strain evidence="1 2">Q22</strain>
    </source>
</reference>
<name>A0A6L5R390_9MICO</name>